<reference evidence="5" key="1">
    <citation type="submission" date="2016-10" db="EMBL/GenBank/DDBJ databases">
        <authorList>
            <person name="de Groot N.N."/>
        </authorList>
    </citation>
    <scope>NUCLEOTIDE SEQUENCE [LARGE SCALE GENOMIC DNA]</scope>
    <source>
        <strain evidence="5">CGMCC 1.10697</strain>
    </source>
</reference>
<dbReference type="GO" id="GO:0042602">
    <property type="term" value="F:riboflavin reductase (NADPH) activity"/>
    <property type="evidence" value="ECO:0007669"/>
    <property type="project" value="TreeGrafter"/>
</dbReference>
<dbReference type="SUPFAM" id="SSF50475">
    <property type="entry name" value="FMN-binding split barrel"/>
    <property type="match status" value="1"/>
</dbReference>
<dbReference type="Proteomes" id="UP000233565">
    <property type="component" value="Unassembled WGS sequence"/>
</dbReference>
<organism evidence="5 6">
    <name type="scientific">Nocardioides alpinus</name>
    <dbReference type="NCBI Taxonomy" id="748909"/>
    <lineage>
        <taxon>Bacteria</taxon>
        <taxon>Bacillati</taxon>
        <taxon>Actinomycetota</taxon>
        <taxon>Actinomycetes</taxon>
        <taxon>Propionibacteriales</taxon>
        <taxon>Nocardioidaceae</taxon>
        <taxon>Nocardioides</taxon>
    </lineage>
</organism>
<dbReference type="Pfam" id="PF01613">
    <property type="entry name" value="Flavin_Reduct"/>
    <property type="match status" value="1"/>
</dbReference>
<comment type="similarity">
    <text evidence="1">Belongs to the non-flavoprotein flavin reductase family.</text>
</comment>
<dbReference type="PANTHER" id="PTHR30466">
    <property type="entry name" value="FLAVIN REDUCTASE"/>
    <property type="match status" value="1"/>
</dbReference>
<dbReference type="Gene3D" id="2.30.110.10">
    <property type="entry name" value="Electron Transport, Fmn-binding Protein, Chain A"/>
    <property type="match status" value="1"/>
</dbReference>
<dbReference type="SMART" id="SM00903">
    <property type="entry name" value="Flavin_Reduct"/>
    <property type="match status" value="1"/>
</dbReference>
<gene>
    <name evidence="4" type="ORF">CXG46_14725</name>
    <name evidence="5" type="ORF">SAMN05192575_103333</name>
</gene>
<evidence type="ECO:0000313" key="7">
    <source>
        <dbReference type="Proteomes" id="UP000233565"/>
    </source>
</evidence>
<dbReference type="AlphaFoldDB" id="A0A1I0YA87"/>
<dbReference type="EMBL" id="FOKC01000003">
    <property type="protein sequence ID" value="SFB09666.1"/>
    <property type="molecule type" value="Genomic_DNA"/>
</dbReference>
<reference evidence="6" key="2">
    <citation type="submission" date="2016-10" db="EMBL/GenBank/DDBJ databases">
        <authorList>
            <person name="Varghese N."/>
            <person name="Submissions S."/>
        </authorList>
    </citation>
    <scope>NUCLEOTIDE SEQUENCE [LARGE SCALE GENOMIC DNA]</scope>
    <source>
        <strain evidence="6">CGMCC 1.10697</strain>
    </source>
</reference>
<dbReference type="PANTHER" id="PTHR30466:SF11">
    <property type="entry name" value="FLAVIN-DEPENDENT MONOOXYGENASE, REDUCTASE SUBUNIT HSAB"/>
    <property type="match status" value="1"/>
</dbReference>
<reference evidence="4 7" key="3">
    <citation type="submission" date="2017-12" db="EMBL/GenBank/DDBJ databases">
        <title>Pharmacopeia of the Arctic Ocean.</title>
        <authorList>
            <person name="Collins E."/>
            <person name="Ducluzeau A.-L."/>
        </authorList>
    </citation>
    <scope>NUCLEOTIDE SEQUENCE [LARGE SCALE GENOMIC DNA]</scope>
    <source>
        <strain evidence="4 7">DSM 23325</strain>
    </source>
</reference>
<dbReference type="GO" id="GO:0010181">
    <property type="term" value="F:FMN binding"/>
    <property type="evidence" value="ECO:0007669"/>
    <property type="project" value="InterPro"/>
</dbReference>
<dbReference type="InterPro" id="IPR012349">
    <property type="entry name" value="Split_barrel_FMN-bd"/>
</dbReference>
<evidence type="ECO:0000313" key="5">
    <source>
        <dbReference type="EMBL" id="SFB09666.1"/>
    </source>
</evidence>
<feature type="domain" description="Flavin reductase like" evidence="3">
    <location>
        <begin position="19"/>
        <end position="163"/>
    </location>
</feature>
<sequence length="183" mass="19463">MTLTSLQPQFDATAFRRALGHVPTSVCVVTTADDDGPTGMTVGSFTSISLDPPLVGFFAGSGSSTLSRIRGAGTFTVSLLNDGQGALCQAFARKGQDPFAGVPLVAGDHAAPRLAEALGWIDCEVDSVVTIGDHDVVVGRVVRLDVPPLPRRPLVFFRGTLCQLDARTVPNQGNWQRDHYAEW</sequence>
<evidence type="ECO:0000259" key="3">
    <source>
        <dbReference type="SMART" id="SM00903"/>
    </source>
</evidence>
<proteinExistence type="inferred from homology"/>
<dbReference type="InterPro" id="IPR050268">
    <property type="entry name" value="NADH-dep_flavin_reductase"/>
</dbReference>
<evidence type="ECO:0000256" key="2">
    <source>
        <dbReference type="ARBA" id="ARBA00023002"/>
    </source>
</evidence>
<keyword evidence="7" id="KW-1185">Reference proteome</keyword>
<name>A0A1I0YA87_9ACTN</name>
<dbReference type="InterPro" id="IPR002563">
    <property type="entry name" value="Flavin_Rdtase-like_dom"/>
</dbReference>
<dbReference type="EMBL" id="PJBV01000032">
    <property type="protein sequence ID" value="PKH38981.1"/>
    <property type="molecule type" value="Genomic_DNA"/>
</dbReference>
<accession>A0A1I0YA87</accession>
<evidence type="ECO:0000313" key="4">
    <source>
        <dbReference type="EMBL" id="PKH38981.1"/>
    </source>
</evidence>
<evidence type="ECO:0000256" key="1">
    <source>
        <dbReference type="ARBA" id="ARBA00008898"/>
    </source>
</evidence>
<dbReference type="STRING" id="748909.SAMN05192575_103333"/>
<evidence type="ECO:0000313" key="6">
    <source>
        <dbReference type="Proteomes" id="UP000199113"/>
    </source>
</evidence>
<dbReference type="Proteomes" id="UP000199113">
    <property type="component" value="Unassembled WGS sequence"/>
</dbReference>
<dbReference type="OrthoDB" id="9792858at2"/>
<protein>
    <submittedName>
        <fullName evidence="4 5">Flavin reductase</fullName>
    </submittedName>
</protein>
<keyword evidence="2" id="KW-0560">Oxidoreductase</keyword>